<name>A0A8H3GDJ4_9LECA</name>
<keyword evidence="3" id="KW-0479">Metal-binding</keyword>
<evidence type="ECO:0000256" key="4">
    <source>
        <dbReference type="ARBA" id="ARBA00023002"/>
    </source>
</evidence>
<dbReference type="OrthoDB" id="3945418at2759"/>
<evidence type="ECO:0000256" key="7">
    <source>
        <dbReference type="SAM" id="Phobius"/>
    </source>
</evidence>
<gene>
    <name evidence="8" type="ORF">HETSPECPRED_000990</name>
</gene>
<dbReference type="GO" id="GO:0016705">
    <property type="term" value="F:oxidoreductase activity, acting on paired donors, with incorporation or reduction of molecular oxygen"/>
    <property type="evidence" value="ECO:0007669"/>
    <property type="project" value="InterPro"/>
</dbReference>
<evidence type="ECO:0000256" key="3">
    <source>
        <dbReference type="ARBA" id="ARBA00022723"/>
    </source>
</evidence>
<sequence length="277" mass="32144">MPVFEVALNLVTVWPLTTISAVFSLYVILLYTYRLTLHPLAKYPGPPLAAMSLWYEFYYDFFLRGQYLFRIRDMHAKYGHIVRITPDELHVNDPSFLPELMPSGGRPRDKCDGAQHELHRTRRAAMSKMFSKESVRRLDPVMRRNLDQLLVRLGEFQDDGRELSLLPMFGAFTNDVISEYAYGFSMNWLQAPQFNQVFFDMIMTVHLLMNPKVLTKLRAELNSALPDVSAPLSINKIEQLPYLSAVILESFRLALNTSQRQTRIAREVMTYNDGKRK</sequence>
<evidence type="ECO:0000313" key="9">
    <source>
        <dbReference type="Proteomes" id="UP000664521"/>
    </source>
</evidence>
<dbReference type="Pfam" id="PF00067">
    <property type="entry name" value="p450"/>
    <property type="match status" value="1"/>
</dbReference>
<comment type="caution">
    <text evidence="8">The sequence shown here is derived from an EMBL/GenBank/DDBJ whole genome shotgun (WGS) entry which is preliminary data.</text>
</comment>
<comment type="similarity">
    <text evidence="2">Belongs to the cytochrome P450 family.</text>
</comment>
<evidence type="ECO:0000256" key="6">
    <source>
        <dbReference type="ARBA" id="ARBA00023033"/>
    </source>
</evidence>
<evidence type="ECO:0000313" key="8">
    <source>
        <dbReference type="EMBL" id="CAF9938218.1"/>
    </source>
</evidence>
<dbReference type="InterPro" id="IPR050121">
    <property type="entry name" value="Cytochrome_P450_monoxygenase"/>
</dbReference>
<keyword evidence="4" id="KW-0560">Oxidoreductase</keyword>
<evidence type="ECO:0000256" key="1">
    <source>
        <dbReference type="ARBA" id="ARBA00001971"/>
    </source>
</evidence>
<dbReference type="InterPro" id="IPR001128">
    <property type="entry name" value="Cyt_P450"/>
</dbReference>
<dbReference type="EMBL" id="CAJPDS010000110">
    <property type="protein sequence ID" value="CAF9938218.1"/>
    <property type="molecule type" value="Genomic_DNA"/>
</dbReference>
<dbReference type="PANTHER" id="PTHR24305:SF157">
    <property type="entry name" value="N-ACETYLTRYPTOPHAN 6-HYDROXYLASE IVOC-RELATED"/>
    <property type="match status" value="1"/>
</dbReference>
<proteinExistence type="inferred from homology"/>
<dbReference type="GO" id="GO:0005506">
    <property type="term" value="F:iron ion binding"/>
    <property type="evidence" value="ECO:0007669"/>
    <property type="project" value="InterPro"/>
</dbReference>
<dbReference type="PANTHER" id="PTHR24305">
    <property type="entry name" value="CYTOCHROME P450"/>
    <property type="match status" value="1"/>
</dbReference>
<comment type="cofactor">
    <cofactor evidence="1">
        <name>heme</name>
        <dbReference type="ChEBI" id="CHEBI:30413"/>
    </cofactor>
</comment>
<keyword evidence="7" id="KW-1133">Transmembrane helix</keyword>
<keyword evidence="6" id="KW-0503">Monooxygenase</keyword>
<keyword evidence="9" id="KW-1185">Reference proteome</keyword>
<organism evidence="8 9">
    <name type="scientific">Heterodermia speciosa</name>
    <dbReference type="NCBI Taxonomy" id="116794"/>
    <lineage>
        <taxon>Eukaryota</taxon>
        <taxon>Fungi</taxon>
        <taxon>Dikarya</taxon>
        <taxon>Ascomycota</taxon>
        <taxon>Pezizomycotina</taxon>
        <taxon>Lecanoromycetes</taxon>
        <taxon>OSLEUM clade</taxon>
        <taxon>Lecanoromycetidae</taxon>
        <taxon>Caliciales</taxon>
        <taxon>Physciaceae</taxon>
        <taxon>Heterodermia</taxon>
    </lineage>
</organism>
<dbReference type="GO" id="GO:0004497">
    <property type="term" value="F:monooxygenase activity"/>
    <property type="evidence" value="ECO:0007669"/>
    <property type="project" value="UniProtKB-KW"/>
</dbReference>
<keyword evidence="7" id="KW-0472">Membrane</keyword>
<dbReference type="SUPFAM" id="SSF48264">
    <property type="entry name" value="Cytochrome P450"/>
    <property type="match status" value="1"/>
</dbReference>
<evidence type="ECO:0000256" key="5">
    <source>
        <dbReference type="ARBA" id="ARBA00023004"/>
    </source>
</evidence>
<accession>A0A8H3GDJ4</accession>
<feature type="transmembrane region" description="Helical" evidence="7">
    <location>
        <begin position="12"/>
        <end position="33"/>
    </location>
</feature>
<dbReference type="Proteomes" id="UP000664521">
    <property type="component" value="Unassembled WGS sequence"/>
</dbReference>
<dbReference type="AlphaFoldDB" id="A0A8H3GDJ4"/>
<evidence type="ECO:0000256" key="2">
    <source>
        <dbReference type="ARBA" id="ARBA00010617"/>
    </source>
</evidence>
<evidence type="ECO:0008006" key="10">
    <source>
        <dbReference type="Google" id="ProtNLM"/>
    </source>
</evidence>
<keyword evidence="7" id="KW-0812">Transmembrane</keyword>
<protein>
    <recommendedName>
        <fullName evidence="10">Cytochrome P450</fullName>
    </recommendedName>
</protein>
<dbReference type="Gene3D" id="1.10.630.10">
    <property type="entry name" value="Cytochrome P450"/>
    <property type="match status" value="2"/>
</dbReference>
<reference evidence="8" key="1">
    <citation type="submission" date="2021-03" db="EMBL/GenBank/DDBJ databases">
        <authorList>
            <person name="Tagirdzhanova G."/>
        </authorList>
    </citation>
    <scope>NUCLEOTIDE SEQUENCE</scope>
</reference>
<dbReference type="GO" id="GO:0020037">
    <property type="term" value="F:heme binding"/>
    <property type="evidence" value="ECO:0007669"/>
    <property type="project" value="InterPro"/>
</dbReference>
<dbReference type="InterPro" id="IPR036396">
    <property type="entry name" value="Cyt_P450_sf"/>
</dbReference>
<keyword evidence="5" id="KW-0408">Iron</keyword>